<keyword evidence="1" id="KW-0812">Transmembrane</keyword>
<gene>
    <name evidence="2" type="ORF">WA1_00045</name>
</gene>
<keyword evidence="3" id="KW-1185">Reference proteome</keyword>
<keyword evidence="1" id="KW-0472">Membrane</keyword>
<dbReference type="Proteomes" id="UP000076925">
    <property type="component" value="Unassembled WGS sequence"/>
</dbReference>
<evidence type="ECO:0000313" key="2">
    <source>
        <dbReference type="EMBL" id="KYC43604.1"/>
    </source>
</evidence>
<name>A0A139XFY3_9CYAN</name>
<organism evidence="2 3">
    <name type="scientific">Scytonema hofmannii PCC 7110</name>
    <dbReference type="NCBI Taxonomy" id="128403"/>
    <lineage>
        <taxon>Bacteria</taxon>
        <taxon>Bacillati</taxon>
        <taxon>Cyanobacteriota</taxon>
        <taxon>Cyanophyceae</taxon>
        <taxon>Nostocales</taxon>
        <taxon>Scytonemataceae</taxon>
        <taxon>Scytonema</taxon>
    </lineage>
</organism>
<feature type="transmembrane region" description="Helical" evidence="1">
    <location>
        <begin position="116"/>
        <end position="139"/>
    </location>
</feature>
<reference evidence="2 3" key="1">
    <citation type="journal article" date="2013" name="Genome Biol. Evol.">
        <title>Genomes of Stigonematalean cyanobacteria (subsection V) and the evolution of oxygenic photosynthesis from prokaryotes to plastids.</title>
        <authorList>
            <person name="Dagan T."/>
            <person name="Roettger M."/>
            <person name="Stucken K."/>
            <person name="Landan G."/>
            <person name="Koch R."/>
            <person name="Major P."/>
            <person name="Gould S.B."/>
            <person name="Goremykin V.V."/>
            <person name="Rippka R."/>
            <person name="Tandeau de Marsac N."/>
            <person name="Gugger M."/>
            <person name="Lockhart P.J."/>
            <person name="Allen J.F."/>
            <person name="Brune I."/>
            <person name="Maus I."/>
            <person name="Puhler A."/>
            <person name="Martin W.F."/>
        </authorList>
    </citation>
    <scope>NUCLEOTIDE SEQUENCE [LARGE SCALE GENOMIC DNA]</scope>
    <source>
        <strain evidence="2 3">PCC 7110</strain>
    </source>
</reference>
<protein>
    <submittedName>
        <fullName evidence="2">Uncharacterized protein</fullName>
    </submittedName>
</protein>
<evidence type="ECO:0000313" key="3">
    <source>
        <dbReference type="Proteomes" id="UP000076925"/>
    </source>
</evidence>
<sequence length="141" mass="16076">MSNTEIKVFLNSVHFLVIYNTSWRKNKNIKVIMSYKITELESANLFEELKNEHKTTVVSDRVISSTIVTLEEQILTNGGTDSSIANSTTRKRNHNSALSSAEVRAIVSDFISVCSLWSMIFVVWLLITTPCVLIIYYFLHL</sequence>
<accession>A0A139XFY3</accession>
<keyword evidence="1" id="KW-1133">Transmembrane helix</keyword>
<dbReference type="EMBL" id="ANNX02000012">
    <property type="protein sequence ID" value="KYC43604.1"/>
    <property type="molecule type" value="Genomic_DNA"/>
</dbReference>
<dbReference type="AlphaFoldDB" id="A0A139XFY3"/>
<proteinExistence type="predicted"/>
<comment type="caution">
    <text evidence="2">The sequence shown here is derived from an EMBL/GenBank/DDBJ whole genome shotgun (WGS) entry which is preliminary data.</text>
</comment>
<evidence type="ECO:0000256" key="1">
    <source>
        <dbReference type="SAM" id="Phobius"/>
    </source>
</evidence>